<keyword evidence="1" id="KW-0862">Zinc</keyword>
<reference evidence="3" key="1">
    <citation type="submission" date="2021-07" db="EMBL/GenBank/DDBJ databases">
        <authorList>
            <person name="Catto M.A."/>
            <person name="Jacobson A."/>
            <person name="Kennedy G."/>
            <person name="Labadie P."/>
            <person name="Hunt B.G."/>
            <person name="Srinivasan R."/>
        </authorList>
    </citation>
    <scope>NUCLEOTIDE SEQUENCE</scope>
    <source>
        <strain evidence="3">PL_HMW_Pooled</strain>
        <tissue evidence="3">Head</tissue>
    </source>
</reference>
<dbReference type="Pfam" id="PF07574">
    <property type="entry name" value="SMC_Nse1"/>
    <property type="match status" value="1"/>
</dbReference>
<feature type="compositionally biased region" description="Basic residues" evidence="2">
    <location>
        <begin position="292"/>
        <end position="301"/>
    </location>
</feature>
<keyword evidence="1" id="KW-0863">Zinc-finger</keyword>
<dbReference type="EC" id="2.3.2.27" evidence="1"/>
<dbReference type="PANTHER" id="PTHR20973:SF0">
    <property type="entry name" value="NON-STRUCTURAL MAINTENANCE OF CHROMOSOMES ELEMENT 1 HOMOLOG"/>
    <property type="match status" value="1"/>
</dbReference>
<dbReference type="GO" id="GO:0008270">
    <property type="term" value="F:zinc ion binding"/>
    <property type="evidence" value="ECO:0007669"/>
    <property type="project" value="UniProtKB-KW"/>
</dbReference>
<dbReference type="Proteomes" id="UP001219518">
    <property type="component" value="Unassembled WGS sequence"/>
</dbReference>
<evidence type="ECO:0000313" key="4">
    <source>
        <dbReference type="Proteomes" id="UP001219518"/>
    </source>
</evidence>
<keyword evidence="1" id="KW-0539">Nucleus</keyword>
<organism evidence="3 4">
    <name type="scientific">Frankliniella fusca</name>
    <dbReference type="NCBI Taxonomy" id="407009"/>
    <lineage>
        <taxon>Eukaryota</taxon>
        <taxon>Metazoa</taxon>
        <taxon>Ecdysozoa</taxon>
        <taxon>Arthropoda</taxon>
        <taxon>Hexapoda</taxon>
        <taxon>Insecta</taxon>
        <taxon>Pterygota</taxon>
        <taxon>Neoptera</taxon>
        <taxon>Paraneoptera</taxon>
        <taxon>Thysanoptera</taxon>
        <taxon>Terebrantia</taxon>
        <taxon>Thripoidea</taxon>
        <taxon>Thripidae</taxon>
        <taxon>Frankliniella</taxon>
    </lineage>
</organism>
<dbReference type="GO" id="GO:0061630">
    <property type="term" value="F:ubiquitin protein ligase activity"/>
    <property type="evidence" value="ECO:0007669"/>
    <property type="project" value="UniProtKB-EC"/>
</dbReference>
<dbReference type="GO" id="GO:0005634">
    <property type="term" value="C:nucleus"/>
    <property type="evidence" value="ECO:0007669"/>
    <property type="project" value="UniProtKB-SubCell"/>
</dbReference>
<evidence type="ECO:0000256" key="1">
    <source>
        <dbReference type="RuleBase" id="RU368018"/>
    </source>
</evidence>
<keyword evidence="1" id="KW-0233">DNA recombination</keyword>
<keyword evidence="1" id="KW-0227">DNA damage</keyword>
<evidence type="ECO:0000313" key="3">
    <source>
        <dbReference type="EMBL" id="KAK3927724.1"/>
    </source>
</evidence>
<keyword evidence="1" id="KW-0234">DNA repair</keyword>
<protein>
    <recommendedName>
        <fullName evidence="1">Non-structural maintenance of chromosomes element 1 homolog</fullName>
        <ecNumber evidence="1">2.3.2.27</ecNumber>
    </recommendedName>
</protein>
<name>A0AAE1LR11_9NEOP</name>
<keyword evidence="1" id="KW-0808">Transferase</keyword>
<feature type="compositionally biased region" description="Low complexity" evidence="2">
    <location>
        <begin position="245"/>
        <end position="262"/>
    </location>
</feature>
<dbReference type="Gene3D" id="3.30.40.10">
    <property type="entry name" value="Zinc/RING finger domain, C3HC4 (zinc finger)"/>
    <property type="match status" value="1"/>
</dbReference>
<comment type="subcellular location">
    <subcellularLocation>
        <location evidence="1">Nucleus</location>
    </subcellularLocation>
</comment>
<comment type="similarity">
    <text evidence="1">Belongs to the NSE1 family.</text>
</comment>
<dbReference type="InterPro" id="IPR011513">
    <property type="entry name" value="Nse1"/>
</dbReference>
<dbReference type="EMBL" id="JAHWGI010001300">
    <property type="protein sequence ID" value="KAK3927724.1"/>
    <property type="molecule type" value="Genomic_DNA"/>
</dbReference>
<dbReference type="Gene3D" id="3.90.1150.220">
    <property type="match status" value="1"/>
</dbReference>
<keyword evidence="1" id="KW-0833">Ubl conjugation pathway</keyword>
<dbReference type="GO" id="GO:0030915">
    <property type="term" value="C:Smc5-Smc6 complex"/>
    <property type="evidence" value="ECO:0007669"/>
    <property type="project" value="UniProtKB-UniRule"/>
</dbReference>
<keyword evidence="1" id="KW-0479">Metal-binding</keyword>
<dbReference type="GO" id="GO:0000724">
    <property type="term" value="P:double-strand break repair via homologous recombination"/>
    <property type="evidence" value="ECO:0007669"/>
    <property type="project" value="TreeGrafter"/>
</dbReference>
<feature type="region of interest" description="Disordered" evidence="2">
    <location>
        <begin position="237"/>
        <end position="301"/>
    </location>
</feature>
<evidence type="ECO:0000256" key="2">
    <source>
        <dbReference type="SAM" id="MobiDB-lite"/>
    </source>
</evidence>
<dbReference type="Gene3D" id="1.10.10.10">
    <property type="entry name" value="Winged helix-like DNA-binding domain superfamily/Winged helix DNA-binding domain"/>
    <property type="match status" value="1"/>
</dbReference>
<comment type="catalytic activity">
    <reaction evidence="1">
        <text>S-ubiquitinyl-[E2 ubiquitin-conjugating enzyme]-L-cysteine + [acceptor protein]-L-lysine = [E2 ubiquitin-conjugating enzyme]-L-cysteine + N(6)-ubiquitinyl-[acceptor protein]-L-lysine.</text>
        <dbReference type="EC" id="2.3.2.27"/>
    </reaction>
</comment>
<reference evidence="3" key="2">
    <citation type="journal article" date="2023" name="BMC Genomics">
        <title>Pest status, molecular evolution, and epigenetic factors derived from the genome assembly of Frankliniella fusca, a thysanopteran phytovirus vector.</title>
        <authorList>
            <person name="Catto M.A."/>
            <person name="Labadie P.E."/>
            <person name="Jacobson A.L."/>
            <person name="Kennedy G.G."/>
            <person name="Srinivasan R."/>
            <person name="Hunt B.G."/>
        </authorList>
    </citation>
    <scope>NUCLEOTIDE SEQUENCE</scope>
    <source>
        <strain evidence="3">PL_HMW_Pooled</strain>
    </source>
</reference>
<dbReference type="InterPro" id="IPR036388">
    <property type="entry name" value="WH-like_DNA-bd_sf"/>
</dbReference>
<gene>
    <name evidence="3" type="ORF">KUF71_016009</name>
</gene>
<accession>A0AAE1LR11</accession>
<dbReference type="AlphaFoldDB" id="A0AAE1LR11"/>
<dbReference type="PANTHER" id="PTHR20973">
    <property type="entry name" value="NON-SMC ELEMENT 1-RELATED"/>
    <property type="match status" value="1"/>
</dbReference>
<dbReference type="InterPro" id="IPR013083">
    <property type="entry name" value="Znf_RING/FYVE/PHD"/>
</dbReference>
<proteinExistence type="inferred from homology"/>
<keyword evidence="4" id="KW-1185">Reference proteome</keyword>
<comment type="caution">
    <text evidence="3">The sequence shown here is derived from an EMBL/GenBank/DDBJ whole genome shotgun (WGS) entry which is preliminary data.</text>
</comment>
<sequence length="301" mass="33990">MAGISYTDMHRMYLQAIMSRAIISRISALRLLKEVTALLGYRSPIKDSDVSETIAEINTRISEFGQEIKEIRSEKDGEEFIVFVNLVDNSTIFEKVNHAYTIREREVFRLLLEAVVMAGTYGSVSTMDALHLNVPNMKAGEIQDTIDKLVSDQWFLETDSGRLVPAPRLIAEFDMYLKNNFHDHVNVCLCNNVVFYGVQCPHCDHISHRHCFILFNRRNTTTEHKCPSCKALVVQENGDTEEQTPQPRGGSSRSSSQQRNGNTPETPDNTPALPCEPSDASEPMDTTPAPTRGRRKRRSNT</sequence>
<comment type="subunit">
    <text evidence="1">Component of the Smc5-Smc6 complex.</text>
</comment>